<keyword evidence="7" id="KW-0732">Signal</keyword>
<dbReference type="InterPro" id="IPR010255">
    <property type="entry name" value="Haem_peroxidase_sf"/>
</dbReference>
<dbReference type="PANTHER" id="PTHR31356">
    <property type="entry name" value="THYLAKOID LUMENAL 29 KDA PROTEIN, CHLOROPLASTIC-RELATED"/>
    <property type="match status" value="1"/>
</dbReference>
<dbReference type="Pfam" id="PF00141">
    <property type="entry name" value="peroxidase"/>
    <property type="match status" value="1"/>
</dbReference>
<feature type="chain" id="PRO_5006986389" description="Peroxidase" evidence="7">
    <location>
        <begin position="26"/>
        <end position="535"/>
    </location>
</feature>
<dbReference type="SUPFAM" id="SSF48113">
    <property type="entry name" value="Heme-dependent peroxidases"/>
    <property type="match status" value="1"/>
</dbReference>
<keyword evidence="1 7" id="KW-0575">Peroxidase</keyword>
<dbReference type="OrthoDB" id="5985073at2759"/>
<organism evidence="9 10">
    <name type="scientific">Collybiopsis luxurians FD-317 M1</name>
    <dbReference type="NCBI Taxonomy" id="944289"/>
    <lineage>
        <taxon>Eukaryota</taxon>
        <taxon>Fungi</taxon>
        <taxon>Dikarya</taxon>
        <taxon>Basidiomycota</taxon>
        <taxon>Agaricomycotina</taxon>
        <taxon>Agaricomycetes</taxon>
        <taxon>Agaricomycetidae</taxon>
        <taxon>Agaricales</taxon>
        <taxon>Marasmiineae</taxon>
        <taxon>Omphalotaceae</taxon>
        <taxon>Collybiopsis</taxon>
        <taxon>Collybiopsis luxurians</taxon>
    </lineage>
</organism>
<evidence type="ECO:0000256" key="6">
    <source>
        <dbReference type="RuleBase" id="RU004241"/>
    </source>
</evidence>
<dbReference type="GO" id="GO:0046872">
    <property type="term" value="F:metal ion binding"/>
    <property type="evidence" value="ECO:0007669"/>
    <property type="project" value="UniProtKB-UniRule"/>
</dbReference>
<dbReference type="Gene3D" id="1.10.520.10">
    <property type="match status" value="1"/>
</dbReference>
<reference evidence="9 10" key="1">
    <citation type="submission" date="2014-04" db="EMBL/GenBank/DDBJ databases">
        <title>Evolutionary Origins and Diversification of the Mycorrhizal Mutualists.</title>
        <authorList>
            <consortium name="DOE Joint Genome Institute"/>
            <consortium name="Mycorrhizal Genomics Consortium"/>
            <person name="Kohler A."/>
            <person name="Kuo A."/>
            <person name="Nagy L.G."/>
            <person name="Floudas D."/>
            <person name="Copeland A."/>
            <person name="Barry K.W."/>
            <person name="Cichocki N."/>
            <person name="Veneault-Fourrey C."/>
            <person name="LaButti K."/>
            <person name="Lindquist E.A."/>
            <person name="Lipzen A."/>
            <person name="Lundell T."/>
            <person name="Morin E."/>
            <person name="Murat C."/>
            <person name="Riley R."/>
            <person name="Ohm R."/>
            <person name="Sun H."/>
            <person name="Tunlid A."/>
            <person name="Henrissat B."/>
            <person name="Grigoriev I.V."/>
            <person name="Hibbett D.S."/>
            <person name="Martin F."/>
        </authorList>
    </citation>
    <scope>NUCLEOTIDE SEQUENCE [LARGE SCALE GENOMIC DNA]</scope>
    <source>
        <strain evidence="9 10">FD-317 M1</strain>
    </source>
</reference>
<dbReference type="PRINTS" id="PR00458">
    <property type="entry name" value="PEROXIDASE"/>
</dbReference>
<dbReference type="GO" id="GO:0004601">
    <property type="term" value="F:peroxidase activity"/>
    <property type="evidence" value="ECO:0007669"/>
    <property type="project" value="UniProtKB-KW"/>
</dbReference>
<evidence type="ECO:0000256" key="7">
    <source>
        <dbReference type="RuleBase" id="RU363051"/>
    </source>
</evidence>
<dbReference type="HOGENOM" id="CLU_004824_3_1_1"/>
<dbReference type="InterPro" id="IPR002016">
    <property type="entry name" value="Haem_peroxidase"/>
</dbReference>
<accession>A0A0D0CRQ9</accession>
<evidence type="ECO:0000256" key="2">
    <source>
        <dbReference type="ARBA" id="ARBA00022617"/>
    </source>
</evidence>
<comment type="similarity">
    <text evidence="6">Belongs to the peroxidase family.</text>
</comment>
<feature type="domain" description="Plant heme peroxidase family profile" evidence="8">
    <location>
        <begin position="60"/>
        <end position="194"/>
    </location>
</feature>
<keyword evidence="5" id="KW-0408">Iron</keyword>
<dbReference type="GO" id="GO:0020037">
    <property type="term" value="F:heme binding"/>
    <property type="evidence" value="ECO:0007669"/>
    <property type="project" value="UniProtKB-UniRule"/>
</dbReference>
<dbReference type="Proteomes" id="UP000053593">
    <property type="component" value="Unassembled WGS sequence"/>
</dbReference>
<dbReference type="PANTHER" id="PTHR31356:SF53">
    <property type="entry name" value="HEME PEROXIDASE"/>
    <property type="match status" value="1"/>
</dbReference>
<evidence type="ECO:0000313" key="9">
    <source>
        <dbReference type="EMBL" id="KIK58318.1"/>
    </source>
</evidence>
<evidence type="ECO:0000256" key="4">
    <source>
        <dbReference type="ARBA" id="ARBA00023002"/>
    </source>
</evidence>
<keyword evidence="10" id="KW-1185">Reference proteome</keyword>
<evidence type="ECO:0000256" key="3">
    <source>
        <dbReference type="ARBA" id="ARBA00022723"/>
    </source>
</evidence>
<dbReference type="GO" id="GO:0000302">
    <property type="term" value="P:response to reactive oxygen species"/>
    <property type="evidence" value="ECO:0007669"/>
    <property type="project" value="TreeGrafter"/>
</dbReference>
<name>A0A0D0CRQ9_9AGAR</name>
<evidence type="ECO:0000313" key="10">
    <source>
        <dbReference type="Proteomes" id="UP000053593"/>
    </source>
</evidence>
<keyword evidence="2" id="KW-0349">Heme</keyword>
<keyword evidence="3" id="KW-0479">Metal-binding</keyword>
<dbReference type="GO" id="GO:0034599">
    <property type="term" value="P:cellular response to oxidative stress"/>
    <property type="evidence" value="ECO:0007669"/>
    <property type="project" value="InterPro"/>
</dbReference>
<evidence type="ECO:0000256" key="5">
    <source>
        <dbReference type="ARBA" id="ARBA00023004"/>
    </source>
</evidence>
<gene>
    <name evidence="9" type="ORF">GYMLUDRAFT_45533</name>
</gene>
<keyword evidence="4 7" id="KW-0560">Oxidoreductase</keyword>
<evidence type="ECO:0000256" key="1">
    <source>
        <dbReference type="ARBA" id="ARBA00022559"/>
    </source>
</evidence>
<dbReference type="GO" id="GO:0042744">
    <property type="term" value="P:hydrogen peroxide catabolic process"/>
    <property type="evidence" value="ECO:0007669"/>
    <property type="project" value="TreeGrafter"/>
</dbReference>
<dbReference type="Gene3D" id="1.10.420.10">
    <property type="entry name" value="Peroxidase, domain 2"/>
    <property type="match status" value="1"/>
</dbReference>
<dbReference type="AlphaFoldDB" id="A0A0D0CRQ9"/>
<proteinExistence type="inferred from homology"/>
<feature type="signal peptide" evidence="7">
    <location>
        <begin position="1"/>
        <end position="25"/>
    </location>
</feature>
<protein>
    <recommendedName>
        <fullName evidence="7">Peroxidase</fullName>
        <ecNumber evidence="7">1.11.1.-</ecNumber>
    </recommendedName>
</protein>
<sequence>MLSLNCRTLFFETTLFFSLVHWALGIPTYQWPDPRSRYIDKVLYEDGPDLLVSGCTPRFNSTISAQWLRVMFHDMSTHNVDDGTGGLDASINFELERPQNIGEGQTQSLVDFMPFTTTFFGLADTIAFGAALAVLGCGGPVIPFRAGRIDATSAGPATVPQPQEDLATHIESFRRQGFNITEMISLVACGHTLGGIRHADFPLIVTDNDTDVALFDTTKNFDNVVVSQYLQNTSQDVLVVGPNVTTRSDFRIFSSDGNVTMRSFLNNETFFDTCANLIERMINTVPNGVTLTDPIDPLQYLVYQPLLSYQNGTLIMTTALRLINASDNPSRTITLFWADRRGSFCPSTGCSVQTTGTQFLTTNIYLSAKGYNATKYLFNATINASTSISKFWFEINENDGSQPVAVDNGGSGFSIAQDSVFIDSLRSKTVFTSTDIFLKVVVAVRGDSNATSVAMTTFDPTTPLFNPTPPFLPNITVMNLELDESNPPEGGFTFFSGAATQQVTTVNYTGSVVGGTTFNVNDFDLKSVTFDLEFE</sequence>
<dbReference type="EMBL" id="KN834786">
    <property type="protein sequence ID" value="KIK58318.1"/>
    <property type="molecule type" value="Genomic_DNA"/>
</dbReference>
<dbReference type="InterPro" id="IPR044831">
    <property type="entry name" value="Ccp1-like"/>
</dbReference>
<dbReference type="EC" id="1.11.1.-" evidence="7"/>
<dbReference type="PROSITE" id="PS50873">
    <property type="entry name" value="PEROXIDASE_4"/>
    <property type="match status" value="1"/>
</dbReference>
<evidence type="ECO:0000259" key="8">
    <source>
        <dbReference type="PROSITE" id="PS50873"/>
    </source>
</evidence>